<keyword evidence="4" id="KW-1185">Reference proteome</keyword>
<dbReference type="AlphaFoldDB" id="A0A1I5YQ78"/>
<organism evidence="3 4">
    <name type="scientific">Roseivivax halotolerans</name>
    <dbReference type="NCBI Taxonomy" id="93684"/>
    <lineage>
        <taxon>Bacteria</taxon>
        <taxon>Pseudomonadati</taxon>
        <taxon>Pseudomonadota</taxon>
        <taxon>Alphaproteobacteria</taxon>
        <taxon>Rhodobacterales</taxon>
        <taxon>Roseobacteraceae</taxon>
        <taxon>Roseivivax</taxon>
    </lineage>
</organism>
<gene>
    <name evidence="3" type="ORF">SAMN05421853_106153</name>
</gene>
<dbReference type="Pfam" id="PF02622">
    <property type="entry name" value="DUF179"/>
    <property type="match status" value="1"/>
</dbReference>
<dbReference type="GO" id="GO:0005829">
    <property type="term" value="C:cytosol"/>
    <property type="evidence" value="ECO:0007669"/>
    <property type="project" value="TreeGrafter"/>
</dbReference>
<comment type="similarity">
    <text evidence="1 2">Belongs to the UPF0301 (AlgH) family.</text>
</comment>
<evidence type="ECO:0000313" key="4">
    <source>
        <dbReference type="Proteomes" id="UP000243106"/>
    </source>
</evidence>
<evidence type="ECO:0000256" key="1">
    <source>
        <dbReference type="ARBA" id="ARBA00009600"/>
    </source>
</evidence>
<dbReference type="HAMAP" id="MF_00758">
    <property type="entry name" value="UPF0301"/>
    <property type="match status" value="1"/>
</dbReference>
<dbReference type="EMBL" id="FOXV01000006">
    <property type="protein sequence ID" value="SFQ46250.1"/>
    <property type="molecule type" value="Genomic_DNA"/>
</dbReference>
<dbReference type="STRING" id="93684.SAMN05421853_106153"/>
<accession>A0A1I5YQ78</accession>
<protein>
    <recommendedName>
        <fullName evidence="2">UPF0301 protein SAMN05421853_106153</fullName>
    </recommendedName>
</protein>
<evidence type="ECO:0000313" key="3">
    <source>
        <dbReference type="EMBL" id="SFQ46250.1"/>
    </source>
</evidence>
<reference evidence="4" key="1">
    <citation type="submission" date="2016-10" db="EMBL/GenBank/DDBJ databases">
        <authorList>
            <person name="Varghese N."/>
            <person name="Submissions S."/>
        </authorList>
    </citation>
    <scope>NUCLEOTIDE SEQUENCE [LARGE SCALE GENOMIC DNA]</scope>
    <source>
        <strain evidence="4">JCM 10271</strain>
    </source>
</reference>
<name>A0A1I5YQ78_9RHOB</name>
<sequence>MKSHVSAKVADLPRARSRPILAWMQDSEPDTSDSDLTGRMLIAMPGMGDTRFDRAVVFLCAHSADGAMGLIVNKPAPGLEIATLLEQLEIVSEEDRAIGFEPVFFGGPVETGRGFVLHSRDFQSDVTSLDVNEGVSMTATLDILEEIAAGRGPERRRMCLGYAGWGPGQLEEELQQNGWLVCDSSDALIFGQDADGIWEAALGSLGVSSLMLSEEGGQA</sequence>
<dbReference type="NCBIfam" id="NF001268">
    <property type="entry name" value="PRK00228.1-4"/>
    <property type="match status" value="1"/>
</dbReference>
<evidence type="ECO:0000256" key="2">
    <source>
        <dbReference type="HAMAP-Rule" id="MF_00758"/>
    </source>
</evidence>
<dbReference type="PANTHER" id="PTHR30327:SF1">
    <property type="entry name" value="UPF0301 PROTEIN YQGE"/>
    <property type="match status" value="1"/>
</dbReference>
<dbReference type="PANTHER" id="PTHR30327">
    <property type="entry name" value="UNCHARACTERIZED PROTEIN YQGE"/>
    <property type="match status" value="1"/>
</dbReference>
<dbReference type="InterPro" id="IPR003774">
    <property type="entry name" value="AlgH-like"/>
</dbReference>
<dbReference type="Proteomes" id="UP000243106">
    <property type="component" value="Unassembled WGS sequence"/>
</dbReference>
<dbReference type="Gene3D" id="3.40.1740.10">
    <property type="entry name" value="VC0467-like"/>
    <property type="match status" value="1"/>
</dbReference>
<proteinExistence type="inferred from homology"/>
<dbReference type="SUPFAM" id="SSF143456">
    <property type="entry name" value="VC0467-like"/>
    <property type="match status" value="1"/>
</dbReference>